<dbReference type="STRING" id="47428.A0A284QXR5"/>
<evidence type="ECO:0008006" key="4">
    <source>
        <dbReference type="Google" id="ProtNLM"/>
    </source>
</evidence>
<feature type="compositionally biased region" description="Acidic residues" evidence="1">
    <location>
        <begin position="1180"/>
        <end position="1194"/>
    </location>
</feature>
<reference evidence="3" key="1">
    <citation type="journal article" date="2017" name="Nat. Ecol. Evol.">
        <title>Genome expansion and lineage-specific genetic innovations in the forest pathogenic fungi Armillaria.</title>
        <authorList>
            <person name="Sipos G."/>
            <person name="Prasanna A.N."/>
            <person name="Walter M.C."/>
            <person name="O'Connor E."/>
            <person name="Balint B."/>
            <person name="Krizsan K."/>
            <person name="Kiss B."/>
            <person name="Hess J."/>
            <person name="Varga T."/>
            <person name="Slot J."/>
            <person name="Riley R."/>
            <person name="Boka B."/>
            <person name="Rigling D."/>
            <person name="Barry K."/>
            <person name="Lee J."/>
            <person name="Mihaltcheva S."/>
            <person name="LaButti K."/>
            <person name="Lipzen A."/>
            <person name="Waldron R."/>
            <person name="Moloney N.M."/>
            <person name="Sperisen C."/>
            <person name="Kredics L."/>
            <person name="Vagvoelgyi C."/>
            <person name="Patrignani A."/>
            <person name="Fitzpatrick D."/>
            <person name="Nagy I."/>
            <person name="Doyle S."/>
            <person name="Anderson J.B."/>
            <person name="Grigoriev I.V."/>
            <person name="Gueldener U."/>
            <person name="Muensterkoetter M."/>
            <person name="Nagy L.G."/>
        </authorList>
    </citation>
    <scope>NUCLEOTIDE SEQUENCE [LARGE SCALE GENOMIC DNA]</scope>
    <source>
        <strain evidence="3">C18/9</strain>
    </source>
</reference>
<protein>
    <recommendedName>
        <fullName evidence="4">JmjC domain-containing protein</fullName>
    </recommendedName>
</protein>
<feature type="region of interest" description="Disordered" evidence="1">
    <location>
        <begin position="447"/>
        <end position="468"/>
    </location>
</feature>
<sequence length="1207" mass="136610">MSMQQSITASVRTSPKRTGYDAARESDLVLSIPVLYGQFLTTRLEPEEWFRLRAIESRSDSMIAEFGQAIGRNLKSVADYAWTNGDPPKGHIDLITGYPSAFGYVETLIHVRAMDIASGFLRIKKRPFYPNFERQIHFESRNRDVPGTDGTEKRIHNIFQYLNRLDDWCQKLENIRTSMRLYEMNSTLTLPPLPQGATQNQAILHTDVCFLANHWVHESTKNWLKTLCMLDGVAFHIRVLCYHGGVEQMSHWKRLIKDRFNNLGMKSTDEAMKKLRNDLSRWKQAFANAVAISPLLLITGQGFGQMLNTPNALRIGGRLVSHGKPDLILRVEELLWRCIIGIAWRSWTSDIGLSDFLTNIEPMMKEWKELKAQSRGLASDSERRGRWFVYQREDLWFQETIAHMLKNHIRGLGARLRDENKEWLEAGKVHWLAKACYDTDTVSLTTERPRSHTHRGRSCSPHRVSKLRPTARSLSIPPTMTSPPKVRASLAETALPRESISKMCRLLTYRVEKWGYDNYPGLWWNEPVMPLFTHVEDIDHMSVAEITIGGVLPLRKCTQNKEQNTNGDGREITWFRKLEDMLSSGRKRKRADSLAEEDDAMRRTTVSKKTRDGSGLSRSHLVIHFPAVGVHRTGGDAQLEWFSLSSDLENDHRTIDGWNKCVISGRKQTRGPGATKPVMVIMQEFSRMKETPAKVVEIFGSSNILLFGKETSPMSWSLAALHDIGNLDVLRKVQDQRSHSMATAMGPVPVRMSLREIFEEGSKHEGRILNAVSLPSHCNKFGGDHLHSILASHIPAFEGTADLLPENIFNPQYPGGAISFWMVSTKGAISSIHSNGAGVGTSVEVVCGRQLWYIFWRSESMVNDSCIDEYLGDWAPGFIPDSTKWEAEVVVLEPGSAFCMHPDMHYAVVTLENTIAKGHRFYTTSALQKSVSGWVHTCMLGYTITDDLHLEFQEVLLRMMCYFSMIICDGGVELESHNAHVPSINTRDGLLNLIALGNLCLFSSALNRCVLKGGSNDNGKLAIAAAIAAYSSVIEYANKRYRLVLLRTEEQDVEKADHLGNIQMGSIGITDFAHSAAAHFAQSLIAYAPRAIERRKALGQQESVLFDPKTLERDIKDAVIEFTGKELTDDFIKTYKSQRRKRMHLKPKFLVRANSVDLGDNILDEWREITDYNPSKDEDNEREGEGDDEDEEGNDGDRVEVERDEDV</sequence>
<dbReference type="SUPFAM" id="SSF51197">
    <property type="entry name" value="Clavaminate synthase-like"/>
    <property type="match status" value="1"/>
</dbReference>
<dbReference type="Proteomes" id="UP000219338">
    <property type="component" value="Unassembled WGS sequence"/>
</dbReference>
<name>A0A284QXR5_ARMOS</name>
<dbReference type="Gene3D" id="2.60.120.650">
    <property type="entry name" value="Cupin"/>
    <property type="match status" value="1"/>
</dbReference>
<feature type="compositionally biased region" description="Basic and acidic residues" evidence="1">
    <location>
        <begin position="1168"/>
        <end position="1179"/>
    </location>
</feature>
<feature type="region of interest" description="Disordered" evidence="1">
    <location>
        <begin position="1168"/>
        <end position="1207"/>
    </location>
</feature>
<gene>
    <name evidence="2" type="ORF">ARMOST_04523</name>
</gene>
<feature type="region of interest" description="Disordered" evidence="1">
    <location>
        <begin position="586"/>
        <end position="613"/>
    </location>
</feature>
<dbReference type="AlphaFoldDB" id="A0A284QXR5"/>
<evidence type="ECO:0000313" key="2">
    <source>
        <dbReference type="EMBL" id="SJL01205.1"/>
    </source>
</evidence>
<proteinExistence type="predicted"/>
<keyword evidence="3" id="KW-1185">Reference proteome</keyword>
<dbReference type="EMBL" id="FUEG01000003">
    <property type="protein sequence ID" value="SJL01205.1"/>
    <property type="molecule type" value="Genomic_DNA"/>
</dbReference>
<organism evidence="2 3">
    <name type="scientific">Armillaria ostoyae</name>
    <name type="common">Armillaria root rot fungus</name>
    <dbReference type="NCBI Taxonomy" id="47428"/>
    <lineage>
        <taxon>Eukaryota</taxon>
        <taxon>Fungi</taxon>
        <taxon>Dikarya</taxon>
        <taxon>Basidiomycota</taxon>
        <taxon>Agaricomycotina</taxon>
        <taxon>Agaricomycetes</taxon>
        <taxon>Agaricomycetidae</taxon>
        <taxon>Agaricales</taxon>
        <taxon>Marasmiineae</taxon>
        <taxon>Physalacriaceae</taxon>
        <taxon>Armillaria</taxon>
    </lineage>
</organism>
<accession>A0A284QXR5</accession>
<evidence type="ECO:0000313" key="3">
    <source>
        <dbReference type="Proteomes" id="UP000219338"/>
    </source>
</evidence>
<dbReference type="OrthoDB" id="3270451at2759"/>
<evidence type="ECO:0000256" key="1">
    <source>
        <dbReference type="SAM" id="MobiDB-lite"/>
    </source>
</evidence>